<reference evidence="6 7" key="1">
    <citation type="submission" date="2023-08" db="EMBL/GenBank/DDBJ databases">
        <title>Phytohabitans sansha sp. nov., isolated from marine sediment.</title>
        <authorList>
            <person name="Zhao Y."/>
            <person name="Yi K."/>
        </authorList>
    </citation>
    <scope>NUCLEOTIDE SEQUENCE [LARGE SCALE GENOMIC DNA]</scope>
    <source>
        <strain evidence="6 7">ZYX-F-186</strain>
    </source>
</reference>
<comment type="caution">
    <text evidence="6">The sequence shown here is derived from an EMBL/GenBank/DDBJ whole genome shotgun (WGS) entry which is preliminary data.</text>
</comment>
<organism evidence="6 7">
    <name type="scientific">Phytohabitans maris</name>
    <dbReference type="NCBI Taxonomy" id="3071409"/>
    <lineage>
        <taxon>Bacteria</taxon>
        <taxon>Bacillati</taxon>
        <taxon>Actinomycetota</taxon>
        <taxon>Actinomycetes</taxon>
        <taxon>Micromonosporales</taxon>
        <taxon>Micromonosporaceae</taxon>
    </lineage>
</organism>
<dbReference type="Gene3D" id="1.10.260.40">
    <property type="entry name" value="lambda repressor-like DNA-binding domains"/>
    <property type="match status" value="1"/>
</dbReference>
<dbReference type="SUPFAM" id="SSF53822">
    <property type="entry name" value="Periplasmic binding protein-like I"/>
    <property type="match status" value="1"/>
</dbReference>
<dbReference type="Pfam" id="PF13377">
    <property type="entry name" value="Peripla_BP_3"/>
    <property type="match status" value="1"/>
</dbReference>
<keyword evidence="2 6" id="KW-0238">DNA-binding</keyword>
<evidence type="ECO:0000256" key="3">
    <source>
        <dbReference type="ARBA" id="ARBA00023163"/>
    </source>
</evidence>
<dbReference type="InterPro" id="IPR046335">
    <property type="entry name" value="LacI/GalR-like_sensor"/>
</dbReference>
<evidence type="ECO:0000313" key="7">
    <source>
        <dbReference type="Proteomes" id="UP001230908"/>
    </source>
</evidence>
<dbReference type="PANTHER" id="PTHR30146:SF109">
    <property type="entry name" value="HTH-TYPE TRANSCRIPTIONAL REGULATOR GALS"/>
    <property type="match status" value="1"/>
</dbReference>
<dbReference type="Proteomes" id="UP001230908">
    <property type="component" value="Unassembled WGS sequence"/>
</dbReference>
<proteinExistence type="predicted"/>
<dbReference type="InterPro" id="IPR000843">
    <property type="entry name" value="HTH_LacI"/>
</dbReference>
<dbReference type="CDD" id="cd01392">
    <property type="entry name" value="HTH_LacI"/>
    <property type="match status" value="1"/>
</dbReference>
<dbReference type="CDD" id="cd06267">
    <property type="entry name" value="PBP1_LacI_sugar_binding-like"/>
    <property type="match status" value="1"/>
</dbReference>
<dbReference type="EMBL" id="JAVHUY010000003">
    <property type="protein sequence ID" value="MDQ7903637.1"/>
    <property type="molecule type" value="Genomic_DNA"/>
</dbReference>
<feature type="region of interest" description="Disordered" evidence="4">
    <location>
        <begin position="1"/>
        <end position="22"/>
    </location>
</feature>
<keyword evidence="1" id="KW-0805">Transcription regulation</keyword>
<evidence type="ECO:0000256" key="2">
    <source>
        <dbReference type="ARBA" id="ARBA00023125"/>
    </source>
</evidence>
<dbReference type="SMART" id="SM00354">
    <property type="entry name" value="HTH_LACI"/>
    <property type="match status" value="1"/>
</dbReference>
<evidence type="ECO:0000259" key="5">
    <source>
        <dbReference type="PROSITE" id="PS50932"/>
    </source>
</evidence>
<dbReference type="PANTHER" id="PTHR30146">
    <property type="entry name" value="LACI-RELATED TRANSCRIPTIONAL REPRESSOR"/>
    <property type="match status" value="1"/>
</dbReference>
<dbReference type="GO" id="GO:0003677">
    <property type="term" value="F:DNA binding"/>
    <property type="evidence" value="ECO:0007669"/>
    <property type="project" value="UniProtKB-KW"/>
</dbReference>
<evidence type="ECO:0000313" key="6">
    <source>
        <dbReference type="EMBL" id="MDQ7903637.1"/>
    </source>
</evidence>
<feature type="domain" description="HTH lacI-type" evidence="5">
    <location>
        <begin position="23"/>
        <end position="77"/>
    </location>
</feature>
<protein>
    <submittedName>
        <fullName evidence="6">LacI family DNA-binding transcriptional regulator</fullName>
    </submittedName>
</protein>
<sequence>MTALSHPAAPGPAGTPRPRTGRPTMAQVAEAAGVSPKTVSRVINGEPGVVATTAERVERAIAQLGYRHNHAAASLARGRTQDTVGLVIEGIAGRFYAELASGVEEVARAHGQQLLIASSEENPDRERETILALASRQVGGIIVVPRSGDHRYLRTELRSGLAVVFADRPPQRIKADYALVDNVAGAREGVTHLLRQGHRRIAFIGNELAVATSADRLEGYRQAHRDAGVDVDPALVVLGPTDVPSTEAALTRLATLPDPATAAFTQNSRLTMGAWRAIKQLDRPVALVGFDDFDLADVIDPPVTVVAQDPVELGRRAMHLLLRRIAHHNARHHHDILPTRLVVRGSGEIPPPRR</sequence>
<dbReference type="InterPro" id="IPR028082">
    <property type="entry name" value="Peripla_BP_I"/>
</dbReference>
<dbReference type="InterPro" id="IPR010982">
    <property type="entry name" value="Lambda_DNA-bd_dom_sf"/>
</dbReference>
<name>A0ABU0ZCI4_9ACTN</name>
<keyword evidence="3" id="KW-0804">Transcription</keyword>
<dbReference type="Pfam" id="PF00356">
    <property type="entry name" value="LacI"/>
    <property type="match status" value="1"/>
</dbReference>
<dbReference type="PROSITE" id="PS50932">
    <property type="entry name" value="HTH_LACI_2"/>
    <property type="match status" value="1"/>
</dbReference>
<dbReference type="SUPFAM" id="SSF47413">
    <property type="entry name" value="lambda repressor-like DNA-binding domains"/>
    <property type="match status" value="1"/>
</dbReference>
<dbReference type="Gene3D" id="3.40.50.2300">
    <property type="match status" value="2"/>
</dbReference>
<keyword evidence="7" id="KW-1185">Reference proteome</keyword>
<gene>
    <name evidence="6" type="ORF">RB614_03795</name>
</gene>
<dbReference type="RefSeq" id="WP_308710914.1">
    <property type="nucleotide sequence ID" value="NZ_JAVHUY010000003.1"/>
</dbReference>
<evidence type="ECO:0000256" key="1">
    <source>
        <dbReference type="ARBA" id="ARBA00023015"/>
    </source>
</evidence>
<evidence type="ECO:0000256" key="4">
    <source>
        <dbReference type="SAM" id="MobiDB-lite"/>
    </source>
</evidence>
<accession>A0ABU0ZCI4</accession>